<evidence type="ECO:0008006" key="4">
    <source>
        <dbReference type="Google" id="ProtNLM"/>
    </source>
</evidence>
<organism evidence="2 3">
    <name type="scientific">Sphingomonas canadensis</name>
    <dbReference type="NCBI Taxonomy" id="1219257"/>
    <lineage>
        <taxon>Bacteria</taxon>
        <taxon>Pseudomonadati</taxon>
        <taxon>Pseudomonadota</taxon>
        <taxon>Alphaproteobacteria</taxon>
        <taxon>Sphingomonadales</taxon>
        <taxon>Sphingomonadaceae</taxon>
        <taxon>Sphingomonas</taxon>
    </lineage>
</organism>
<feature type="chain" id="PRO_5045968460" description="DUF5666 domain-containing protein" evidence="1">
    <location>
        <begin position="29"/>
        <end position="150"/>
    </location>
</feature>
<protein>
    <recommendedName>
        <fullName evidence="4">DUF5666 domain-containing protein</fullName>
    </recommendedName>
</protein>
<evidence type="ECO:0000313" key="3">
    <source>
        <dbReference type="Proteomes" id="UP001596977"/>
    </source>
</evidence>
<reference evidence="3" key="1">
    <citation type="journal article" date="2019" name="Int. J. Syst. Evol. Microbiol.">
        <title>The Global Catalogue of Microorganisms (GCM) 10K type strain sequencing project: providing services to taxonomists for standard genome sequencing and annotation.</title>
        <authorList>
            <consortium name="The Broad Institute Genomics Platform"/>
            <consortium name="The Broad Institute Genome Sequencing Center for Infectious Disease"/>
            <person name="Wu L."/>
            <person name="Ma J."/>
        </authorList>
    </citation>
    <scope>NUCLEOTIDE SEQUENCE [LARGE SCALE GENOMIC DNA]</scope>
    <source>
        <strain evidence="3">CCUG 62982</strain>
    </source>
</reference>
<gene>
    <name evidence="2" type="ORF">ACFQ1E_13095</name>
</gene>
<sequence length="150" mass="15366">MRRYSGGMQRGGAGRVALGGLALSAALAAAPLAAQTADGWERATDPATELRGLHNLAGDVYVSCWERSGTVHVSVPGGSAERVTLTAGDASAALIEVKTVSGRVTGLIPTADPVLANAAAGGTLTVAGRVLDFSERDRRYFGLFLRICAL</sequence>
<dbReference type="Proteomes" id="UP001596977">
    <property type="component" value="Unassembled WGS sequence"/>
</dbReference>
<comment type="caution">
    <text evidence="2">The sequence shown here is derived from an EMBL/GenBank/DDBJ whole genome shotgun (WGS) entry which is preliminary data.</text>
</comment>
<keyword evidence="3" id="KW-1185">Reference proteome</keyword>
<feature type="signal peptide" evidence="1">
    <location>
        <begin position="1"/>
        <end position="28"/>
    </location>
</feature>
<name>A0ABW3H8F3_9SPHN</name>
<dbReference type="RefSeq" id="WP_264944965.1">
    <property type="nucleotide sequence ID" value="NZ_JAPDRA010000006.1"/>
</dbReference>
<keyword evidence="1" id="KW-0732">Signal</keyword>
<proteinExistence type="predicted"/>
<evidence type="ECO:0000313" key="2">
    <source>
        <dbReference type="EMBL" id="MFD0947279.1"/>
    </source>
</evidence>
<accession>A0ABW3H8F3</accession>
<evidence type="ECO:0000256" key="1">
    <source>
        <dbReference type="SAM" id="SignalP"/>
    </source>
</evidence>
<dbReference type="EMBL" id="JBHTJG010000006">
    <property type="protein sequence ID" value="MFD0947279.1"/>
    <property type="molecule type" value="Genomic_DNA"/>
</dbReference>